<dbReference type="InterPro" id="IPR002156">
    <property type="entry name" value="RNaseH_domain"/>
</dbReference>
<evidence type="ECO:0000313" key="3">
    <source>
        <dbReference type="Proteomes" id="UP001529510"/>
    </source>
</evidence>
<protein>
    <recommendedName>
        <fullName evidence="1">RNase H type-1 domain-containing protein</fullName>
    </recommendedName>
</protein>
<dbReference type="PANTHER" id="PTHR33050">
    <property type="entry name" value="REVERSE TRANSCRIPTASE DOMAIN-CONTAINING PROTEIN"/>
    <property type="match status" value="1"/>
</dbReference>
<dbReference type="InterPro" id="IPR036397">
    <property type="entry name" value="RNaseH_sf"/>
</dbReference>
<sequence length="451" mass="51309">MPQVEETLKKPALPTKPCRLTSSLVGKAFQEAGQAGAALHIMGVLQAYQADLLKDLNTGGSISEEVFLELCRATDLSLRATKQTARSEPPLAQYQELMLRHRDVVLAHLRSLGLRLNAKKSVLSPAQRTTYLGVVWDSITMQAQLSPAWVESILNTLKNIKLGQKVTLHYFQRVLGLMAAASMVIPLGLLHMRQFQLWLRARGYYPRANPQRQIRVTRQGLRTLSIRFRPWFLTLGPTLGPCCRRKMLMTDASLMGWGVVLNGRPAQGIWRGHLLDWHINCLEMMAVFRALKYFLQQLGGYHVLVRVDNTAVVSYINRQGGLWSRRLNRLVQQILLWAQDKFLSLRAIYIPGHMNMGADFLSRQAVTHGEWKLHPEVVSHIWERFYEAEVDLFASQETAQCPLYFSLTPPAPLGLDTMAHMWPDCVCTLFPRLRCSRESWPRSINRGLASY</sequence>
<reference evidence="2 3" key="1">
    <citation type="submission" date="2024-05" db="EMBL/GenBank/DDBJ databases">
        <title>Genome sequencing and assembly of Indian major carp, Cirrhinus mrigala (Hamilton, 1822).</title>
        <authorList>
            <person name="Mohindra V."/>
            <person name="Chowdhury L.M."/>
            <person name="Lal K."/>
            <person name="Jena J.K."/>
        </authorList>
    </citation>
    <scope>NUCLEOTIDE SEQUENCE [LARGE SCALE GENOMIC DNA]</scope>
    <source>
        <strain evidence="2">CM1030</strain>
        <tissue evidence="2">Blood</tissue>
    </source>
</reference>
<comment type="caution">
    <text evidence="2">The sequence shown here is derived from an EMBL/GenBank/DDBJ whole genome shotgun (WGS) entry which is preliminary data.</text>
</comment>
<dbReference type="Pfam" id="PF13456">
    <property type="entry name" value="RVT_3"/>
    <property type="match status" value="1"/>
</dbReference>
<evidence type="ECO:0000259" key="1">
    <source>
        <dbReference type="Pfam" id="PF13456"/>
    </source>
</evidence>
<proteinExistence type="predicted"/>
<dbReference type="AlphaFoldDB" id="A0ABD0RX94"/>
<name>A0ABD0RX94_CIRMR</name>
<dbReference type="SUPFAM" id="SSF56672">
    <property type="entry name" value="DNA/RNA polymerases"/>
    <property type="match status" value="1"/>
</dbReference>
<feature type="domain" description="RNase H type-1" evidence="1">
    <location>
        <begin position="283"/>
        <end position="364"/>
    </location>
</feature>
<keyword evidence="3" id="KW-1185">Reference proteome</keyword>
<accession>A0ABD0RX94</accession>
<organism evidence="2 3">
    <name type="scientific">Cirrhinus mrigala</name>
    <name type="common">Mrigala</name>
    <dbReference type="NCBI Taxonomy" id="683832"/>
    <lineage>
        <taxon>Eukaryota</taxon>
        <taxon>Metazoa</taxon>
        <taxon>Chordata</taxon>
        <taxon>Craniata</taxon>
        <taxon>Vertebrata</taxon>
        <taxon>Euteleostomi</taxon>
        <taxon>Actinopterygii</taxon>
        <taxon>Neopterygii</taxon>
        <taxon>Teleostei</taxon>
        <taxon>Ostariophysi</taxon>
        <taxon>Cypriniformes</taxon>
        <taxon>Cyprinidae</taxon>
        <taxon>Labeoninae</taxon>
        <taxon>Labeonini</taxon>
        <taxon>Cirrhinus</taxon>
    </lineage>
</organism>
<gene>
    <name evidence="2" type="ORF">M9458_000989</name>
</gene>
<evidence type="ECO:0000313" key="2">
    <source>
        <dbReference type="EMBL" id="KAL0202971.1"/>
    </source>
</evidence>
<dbReference type="PANTHER" id="PTHR33050:SF7">
    <property type="entry name" value="RIBONUCLEASE H"/>
    <property type="match status" value="1"/>
</dbReference>
<dbReference type="Proteomes" id="UP001529510">
    <property type="component" value="Unassembled WGS sequence"/>
</dbReference>
<dbReference type="GO" id="GO:0006259">
    <property type="term" value="P:DNA metabolic process"/>
    <property type="evidence" value="ECO:0007669"/>
    <property type="project" value="UniProtKB-ARBA"/>
</dbReference>
<dbReference type="InterPro" id="IPR052055">
    <property type="entry name" value="Hepadnavirus_pol/RT"/>
</dbReference>
<dbReference type="CDD" id="cd09275">
    <property type="entry name" value="RNase_HI_RT_DIRS1"/>
    <property type="match status" value="1"/>
</dbReference>
<dbReference type="EMBL" id="JAMKFB020000001">
    <property type="protein sequence ID" value="KAL0202971.1"/>
    <property type="molecule type" value="Genomic_DNA"/>
</dbReference>
<dbReference type="InterPro" id="IPR043502">
    <property type="entry name" value="DNA/RNA_pol_sf"/>
</dbReference>
<dbReference type="Gene3D" id="3.30.420.10">
    <property type="entry name" value="Ribonuclease H-like superfamily/Ribonuclease H"/>
    <property type="match status" value="1"/>
</dbReference>